<keyword evidence="3" id="KW-1185">Reference proteome</keyword>
<evidence type="ECO:0000313" key="3">
    <source>
        <dbReference type="Proteomes" id="UP001152803"/>
    </source>
</evidence>
<dbReference type="PROSITE" id="PS51257">
    <property type="entry name" value="PROKAR_LIPOPROTEIN"/>
    <property type="match status" value="1"/>
</dbReference>
<organism evidence="2 3">
    <name type="scientific">Conger conger</name>
    <name type="common">Conger eel</name>
    <name type="synonym">Muraena conger</name>
    <dbReference type="NCBI Taxonomy" id="82655"/>
    <lineage>
        <taxon>Eukaryota</taxon>
        <taxon>Metazoa</taxon>
        <taxon>Chordata</taxon>
        <taxon>Craniata</taxon>
        <taxon>Vertebrata</taxon>
        <taxon>Euteleostomi</taxon>
        <taxon>Actinopterygii</taxon>
        <taxon>Neopterygii</taxon>
        <taxon>Teleostei</taxon>
        <taxon>Anguilliformes</taxon>
        <taxon>Congridae</taxon>
        <taxon>Conger</taxon>
    </lineage>
</organism>
<reference evidence="2" key="1">
    <citation type="journal article" date="2023" name="Science">
        <title>Genome structures resolve the early diversification of teleost fishes.</title>
        <authorList>
            <person name="Parey E."/>
            <person name="Louis A."/>
            <person name="Montfort J."/>
            <person name="Bouchez O."/>
            <person name="Roques C."/>
            <person name="Iampietro C."/>
            <person name="Lluch J."/>
            <person name="Castinel A."/>
            <person name="Donnadieu C."/>
            <person name="Desvignes T."/>
            <person name="Floi Bucao C."/>
            <person name="Jouanno E."/>
            <person name="Wen M."/>
            <person name="Mejri S."/>
            <person name="Dirks R."/>
            <person name="Jansen H."/>
            <person name="Henkel C."/>
            <person name="Chen W.J."/>
            <person name="Zahm M."/>
            <person name="Cabau C."/>
            <person name="Klopp C."/>
            <person name="Thompson A.W."/>
            <person name="Robinson-Rechavi M."/>
            <person name="Braasch I."/>
            <person name="Lecointre G."/>
            <person name="Bobe J."/>
            <person name="Postlethwait J.H."/>
            <person name="Berthelot C."/>
            <person name="Roest Crollius H."/>
            <person name="Guiguen Y."/>
        </authorList>
    </citation>
    <scope>NUCLEOTIDE SEQUENCE</scope>
    <source>
        <strain evidence="2">Concon-B</strain>
    </source>
</reference>
<dbReference type="OrthoDB" id="10607448at2759"/>
<sequence length="205" mass="22116">MLRKRAVSLNGLFSGCERSVRHRPVVPEGPGPAPSLPSRSQIGGVGKGLCGQGFLLQPGGLHRTPLHKDPLRFQVACEGCPSPGHLPLCPTAAGPDVNRATVGRGAASSPESQRLPRSLTEFERRRRGGPTQKRVEEEGVKPRVPSRKAFDVSGPVESSQLQLESGAWFLSTPWTVNRTRTLAARTLMEFLQGSGDYCHAQHRSA</sequence>
<name>A0A9Q1DDZ4_CONCO</name>
<gene>
    <name evidence="2" type="ORF">COCON_G00128170</name>
</gene>
<feature type="region of interest" description="Disordered" evidence="1">
    <location>
        <begin position="23"/>
        <end position="43"/>
    </location>
</feature>
<dbReference type="Proteomes" id="UP001152803">
    <property type="component" value="Unassembled WGS sequence"/>
</dbReference>
<dbReference type="AlphaFoldDB" id="A0A9Q1DDZ4"/>
<evidence type="ECO:0000256" key="1">
    <source>
        <dbReference type="SAM" id="MobiDB-lite"/>
    </source>
</evidence>
<comment type="caution">
    <text evidence="2">The sequence shown here is derived from an EMBL/GenBank/DDBJ whole genome shotgun (WGS) entry which is preliminary data.</text>
</comment>
<feature type="region of interest" description="Disordered" evidence="1">
    <location>
        <begin position="102"/>
        <end position="152"/>
    </location>
</feature>
<protein>
    <submittedName>
        <fullName evidence="2">Uncharacterized protein</fullName>
    </submittedName>
</protein>
<evidence type="ECO:0000313" key="2">
    <source>
        <dbReference type="EMBL" id="KAJ8267645.1"/>
    </source>
</evidence>
<proteinExistence type="predicted"/>
<accession>A0A9Q1DDZ4</accession>
<dbReference type="EMBL" id="JAFJMO010000009">
    <property type="protein sequence ID" value="KAJ8267645.1"/>
    <property type="molecule type" value="Genomic_DNA"/>
</dbReference>